<feature type="compositionally biased region" description="Low complexity" evidence="1">
    <location>
        <begin position="1"/>
        <end position="29"/>
    </location>
</feature>
<sequence length="90" mass="9630">MSNSTQTSASSSPRSGQAGTFSTTTSGSGPTWVIPIYPDSDSDSDYEDDSAITMRISRKVQDLPAPAPNTFTLTREVAQERKAALESSRK</sequence>
<gene>
    <name evidence="2" type="ORF">D9611_011698</name>
</gene>
<comment type="caution">
    <text evidence="2">The sequence shown here is derived from an EMBL/GenBank/DDBJ whole genome shotgun (WGS) entry which is preliminary data.</text>
</comment>
<organism evidence="2 3">
    <name type="scientific">Ephemerocybe angulata</name>
    <dbReference type="NCBI Taxonomy" id="980116"/>
    <lineage>
        <taxon>Eukaryota</taxon>
        <taxon>Fungi</taxon>
        <taxon>Dikarya</taxon>
        <taxon>Basidiomycota</taxon>
        <taxon>Agaricomycotina</taxon>
        <taxon>Agaricomycetes</taxon>
        <taxon>Agaricomycetidae</taxon>
        <taxon>Agaricales</taxon>
        <taxon>Agaricineae</taxon>
        <taxon>Psathyrellaceae</taxon>
        <taxon>Ephemerocybe</taxon>
    </lineage>
</organism>
<feature type="region of interest" description="Disordered" evidence="1">
    <location>
        <begin position="1"/>
        <end position="47"/>
    </location>
</feature>
<reference evidence="2 3" key="1">
    <citation type="journal article" date="2020" name="ISME J.">
        <title>Uncovering the hidden diversity of litter-decomposition mechanisms in mushroom-forming fungi.</title>
        <authorList>
            <person name="Floudas D."/>
            <person name="Bentzer J."/>
            <person name="Ahren D."/>
            <person name="Johansson T."/>
            <person name="Persson P."/>
            <person name="Tunlid A."/>
        </authorList>
    </citation>
    <scope>NUCLEOTIDE SEQUENCE [LARGE SCALE GENOMIC DNA]</scope>
    <source>
        <strain evidence="2 3">CBS 175.51</strain>
    </source>
</reference>
<name>A0A8H5C643_9AGAR</name>
<dbReference type="Proteomes" id="UP000541558">
    <property type="component" value="Unassembled WGS sequence"/>
</dbReference>
<proteinExistence type="predicted"/>
<evidence type="ECO:0000313" key="2">
    <source>
        <dbReference type="EMBL" id="KAF5335409.1"/>
    </source>
</evidence>
<accession>A0A8H5C643</accession>
<dbReference type="OrthoDB" id="3098128at2759"/>
<dbReference type="EMBL" id="JAACJK010000063">
    <property type="protein sequence ID" value="KAF5335409.1"/>
    <property type="molecule type" value="Genomic_DNA"/>
</dbReference>
<evidence type="ECO:0000256" key="1">
    <source>
        <dbReference type="SAM" id="MobiDB-lite"/>
    </source>
</evidence>
<protein>
    <submittedName>
        <fullName evidence="2">Uncharacterized protein</fullName>
    </submittedName>
</protein>
<keyword evidence="3" id="KW-1185">Reference proteome</keyword>
<dbReference type="AlphaFoldDB" id="A0A8H5C643"/>
<evidence type="ECO:0000313" key="3">
    <source>
        <dbReference type="Proteomes" id="UP000541558"/>
    </source>
</evidence>